<dbReference type="PANTHER" id="PTHR37299">
    <property type="entry name" value="TRANSCRIPTIONAL REGULATOR-RELATED"/>
    <property type="match status" value="1"/>
</dbReference>
<evidence type="ECO:0000313" key="9">
    <source>
        <dbReference type="Proteomes" id="UP001519296"/>
    </source>
</evidence>
<keyword evidence="2" id="KW-0902">Two-component regulatory system</keyword>
<dbReference type="Proteomes" id="UP001519296">
    <property type="component" value="Unassembled WGS sequence"/>
</dbReference>
<keyword evidence="1" id="KW-0963">Cytoplasm</keyword>
<reference evidence="8 9" key="1">
    <citation type="submission" date="2018-02" db="EMBL/GenBank/DDBJ databases">
        <title>Draft genome sequence of Streptococcus oricebi CCUG 70868T type strain.</title>
        <authorList>
            <person name="Mendez V."/>
            <person name="Salva-Serra F."/>
            <person name="Jaen-Luchoro D."/>
            <person name="Gonzales-Siles L."/>
            <person name="Karlsson R."/>
            <person name="Engstrom-Jakobsson H."/>
            <person name="Busquets A."/>
            <person name="Gomila M."/>
            <person name="Pineiro-Iglesias B."/>
            <person name="Bennasar-Figueras A."/>
            <person name="Seeger M."/>
            <person name="Moore E."/>
        </authorList>
    </citation>
    <scope>NUCLEOTIDE SEQUENCE [LARGE SCALE GENOMIC DNA]</scope>
    <source>
        <strain evidence="8 9">CCUG 70868</strain>
    </source>
</reference>
<sequence>MKILILEDLMEHQIRIERALSQIAQELAIELDVRVTGKVNEFKHYIESGQINQLYFLDLDIKGDSQKGLEIAQFIRNYNPYAILVFVTTHSEFATMTFKYKVSALDFIGKDSDDTTFKEKLKDCILYTKEQLLENDKMLDYFEYSYGGHDVRLPYNDILYIETTGSSHKLRIVGKNFYKEFYGTIKDIEAQDKEKGKFFLPHKSFLANIQNIQDYDKKKREIIFYERYRCPISRIKVNQLKSLLGKQ</sequence>
<evidence type="ECO:0000256" key="1">
    <source>
        <dbReference type="ARBA" id="ARBA00022490"/>
    </source>
</evidence>
<dbReference type="Gene3D" id="3.40.50.2300">
    <property type="match status" value="1"/>
</dbReference>
<dbReference type="PROSITE" id="PS50930">
    <property type="entry name" value="HTH_LYTTR"/>
    <property type="match status" value="1"/>
</dbReference>
<keyword evidence="5" id="KW-0597">Phosphoprotein</keyword>
<dbReference type="SUPFAM" id="SSF52172">
    <property type="entry name" value="CheY-like"/>
    <property type="match status" value="1"/>
</dbReference>
<evidence type="ECO:0000259" key="7">
    <source>
        <dbReference type="PROSITE" id="PS50930"/>
    </source>
</evidence>
<gene>
    <name evidence="8" type="ORF">C4K46_09230</name>
</gene>
<feature type="domain" description="Response regulatory" evidence="6">
    <location>
        <begin position="2"/>
        <end position="125"/>
    </location>
</feature>
<dbReference type="InterPro" id="IPR046947">
    <property type="entry name" value="LytR-like"/>
</dbReference>
<keyword evidence="8" id="KW-0238">DNA-binding</keyword>
<dbReference type="PROSITE" id="PS50110">
    <property type="entry name" value="RESPONSE_REGULATORY"/>
    <property type="match status" value="1"/>
</dbReference>
<keyword evidence="9" id="KW-1185">Reference proteome</keyword>
<dbReference type="CDD" id="cd17533">
    <property type="entry name" value="REC_LytTR_AgrA-like"/>
    <property type="match status" value="1"/>
</dbReference>
<dbReference type="InterPro" id="IPR011006">
    <property type="entry name" value="CheY-like_superfamily"/>
</dbReference>
<dbReference type="Pfam" id="PF04397">
    <property type="entry name" value="LytTR"/>
    <property type="match status" value="1"/>
</dbReference>
<comment type="function">
    <text evidence="4">Required for high-level post-exponential phase expression of a series of secreted proteins.</text>
</comment>
<evidence type="ECO:0000256" key="5">
    <source>
        <dbReference type="PROSITE-ProRule" id="PRU00169"/>
    </source>
</evidence>
<evidence type="ECO:0000313" key="8">
    <source>
        <dbReference type="EMBL" id="MBP2624115.1"/>
    </source>
</evidence>
<evidence type="ECO:0000256" key="2">
    <source>
        <dbReference type="ARBA" id="ARBA00023012"/>
    </source>
</evidence>
<proteinExistence type="predicted"/>
<evidence type="ECO:0000256" key="3">
    <source>
        <dbReference type="ARBA" id="ARBA00023159"/>
    </source>
</evidence>
<feature type="domain" description="HTH LytTR-type" evidence="7">
    <location>
        <begin position="142"/>
        <end position="246"/>
    </location>
</feature>
<dbReference type="InterPro" id="IPR007492">
    <property type="entry name" value="LytTR_DNA-bd_dom"/>
</dbReference>
<dbReference type="Gene3D" id="2.40.50.1020">
    <property type="entry name" value="LytTr DNA-binding domain"/>
    <property type="match status" value="1"/>
</dbReference>
<dbReference type="PANTHER" id="PTHR37299:SF3">
    <property type="entry name" value="STAGE 0 SPORULATION PROTEIN A HOMOLOG"/>
    <property type="match status" value="1"/>
</dbReference>
<evidence type="ECO:0000256" key="4">
    <source>
        <dbReference type="ARBA" id="ARBA00037164"/>
    </source>
</evidence>
<dbReference type="SMART" id="SM00850">
    <property type="entry name" value="LytTR"/>
    <property type="match status" value="1"/>
</dbReference>
<comment type="caution">
    <text evidence="8">The sequence shown here is derived from an EMBL/GenBank/DDBJ whole genome shotgun (WGS) entry which is preliminary data.</text>
</comment>
<accession>A0ABS5B5L4</accession>
<organism evidence="8 9">
    <name type="scientific">Streptococcus oricebi</name>
    <dbReference type="NCBI Taxonomy" id="1547447"/>
    <lineage>
        <taxon>Bacteria</taxon>
        <taxon>Bacillati</taxon>
        <taxon>Bacillota</taxon>
        <taxon>Bacilli</taxon>
        <taxon>Lactobacillales</taxon>
        <taxon>Streptococcaceae</taxon>
        <taxon>Streptococcus</taxon>
    </lineage>
</organism>
<evidence type="ECO:0000259" key="6">
    <source>
        <dbReference type="PROSITE" id="PS50110"/>
    </source>
</evidence>
<keyword evidence="3" id="KW-0010">Activator</keyword>
<dbReference type="InterPro" id="IPR001789">
    <property type="entry name" value="Sig_transdc_resp-reg_receiver"/>
</dbReference>
<name>A0ABS5B5L4_9STRE</name>
<dbReference type="SMART" id="SM00448">
    <property type="entry name" value="REC"/>
    <property type="match status" value="1"/>
</dbReference>
<protein>
    <submittedName>
        <fullName evidence="8">DNA-binding response regulator</fullName>
    </submittedName>
</protein>
<feature type="modified residue" description="4-aspartylphosphate" evidence="5">
    <location>
        <position position="58"/>
    </location>
</feature>
<dbReference type="EMBL" id="PRDG01000006">
    <property type="protein sequence ID" value="MBP2624115.1"/>
    <property type="molecule type" value="Genomic_DNA"/>
</dbReference>
<dbReference type="GO" id="GO:0003677">
    <property type="term" value="F:DNA binding"/>
    <property type="evidence" value="ECO:0007669"/>
    <property type="project" value="UniProtKB-KW"/>
</dbReference>
<dbReference type="RefSeq" id="WP_209628811.1">
    <property type="nucleotide sequence ID" value="NZ_PRDG01000006.1"/>
</dbReference>